<dbReference type="AlphaFoldDB" id="A0A938WZH2"/>
<dbReference type="Proteomes" id="UP000713880">
    <property type="component" value="Unassembled WGS sequence"/>
</dbReference>
<comment type="caution">
    <text evidence="5">The sequence shown here is derived from an EMBL/GenBank/DDBJ whole genome shotgun (WGS) entry which is preliminary data.</text>
</comment>
<dbReference type="Gene3D" id="2.60.120.280">
    <property type="entry name" value="Regulatory protein AraC"/>
    <property type="match status" value="1"/>
</dbReference>
<keyword evidence="1" id="KW-0805">Transcription regulation</keyword>
<dbReference type="PRINTS" id="PR00032">
    <property type="entry name" value="HTHARAC"/>
</dbReference>
<dbReference type="RefSeq" id="WP_204907966.1">
    <property type="nucleotide sequence ID" value="NZ_JACJLV010000004.1"/>
</dbReference>
<organism evidence="5 6">
    <name type="scientific">Mordavella massiliensis</name>
    <dbReference type="NCBI Taxonomy" id="1871024"/>
    <lineage>
        <taxon>Bacteria</taxon>
        <taxon>Bacillati</taxon>
        <taxon>Bacillota</taxon>
        <taxon>Clostridia</taxon>
        <taxon>Eubacteriales</taxon>
        <taxon>Clostridiaceae</taxon>
        <taxon>Mordavella</taxon>
    </lineage>
</organism>
<evidence type="ECO:0000259" key="4">
    <source>
        <dbReference type="PROSITE" id="PS01124"/>
    </source>
</evidence>
<dbReference type="PANTHER" id="PTHR43280">
    <property type="entry name" value="ARAC-FAMILY TRANSCRIPTIONAL REGULATOR"/>
    <property type="match status" value="1"/>
</dbReference>
<dbReference type="SUPFAM" id="SSF46689">
    <property type="entry name" value="Homeodomain-like"/>
    <property type="match status" value="2"/>
</dbReference>
<evidence type="ECO:0000256" key="2">
    <source>
        <dbReference type="ARBA" id="ARBA00023125"/>
    </source>
</evidence>
<evidence type="ECO:0000256" key="3">
    <source>
        <dbReference type="ARBA" id="ARBA00023163"/>
    </source>
</evidence>
<dbReference type="PROSITE" id="PS01124">
    <property type="entry name" value="HTH_ARAC_FAMILY_2"/>
    <property type="match status" value="1"/>
</dbReference>
<protein>
    <submittedName>
        <fullName evidence="5">Helix-turn-helix transcriptional regulator</fullName>
    </submittedName>
</protein>
<evidence type="ECO:0000313" key="6">
    <source>
        <dbReference type="Proteomes" id="UP000713880"/>
    </source>
</evidence>
<dbReference type="PANTHER" id="PTHR43280:SF2">
    <property type="entry name" value="HTH-TYPE TRANSCRIPTIONAL REGULATOR EXSA"/>
    <property type="match status" value="1"/>
</dbReference>
<dbReference type="GO" id="GO:0003700">
    <property type="term" value="F:DNA-binding transcription factor activity"/>
    <property type="evidence" value="ECO:0007669"/>
    <property type="project" value="InterPro"/>
</dbReference>
<keyword evidence="2" id="KW-0238">DNA-binding</keyword>
<reference evidence="5" key="1">
    <citation type="submission" date="2020-08" db="EMBL/GenBank/DDBJ databases">
        <authorList>
            <person name="Cejkova D."/>
            <person name="Kubasova T."/>
            <person name="Jahodarova E."/>
            <person name="Rychlik I."/>
        </authorList>
    </citation>
    <scope>NUCLEOTIDE SEQUENCE</scope>
    <source>
        <strain evidence="5">An420c</strain>
    </source>
</reference>
<reference evidence="5" key="2">
    <citation type="journal article" date="2021" name="Sci. Rep.">
        <title>The distribution of antibiotic resistance genes in chicken gut microbiota commensals.</title>
        <authorList>
            <person name="Juricova H."/>
            <person name="Matiasovicova J."/>
            <person name="Kubasova T."/>
            <person name="Cejkova D."/>
            <person name="Rychlik I."/>
        </authorList>
    </citation>
    <scope>NUCLEOTIDE SEQUENCE</scope>
    <source>
        <strain evidence="5">An420c</strain>
    </source>
</reference>
<dbReference type="GO" id="GO:0043565">
    <property type="term" value="F:sequence-specific DNA binding"/>
    <property type="evidence" value="ECO:0007669"/>
    <property type="project" value="InterPro"/>
</dbReference>
<dbReference type="EMBL" id="JACJLV010000004">
    <property type="protein sequence ID" value="MBM6825900.1"/>
    <property type="molecule type" value="Genomic_DNA"/>
</dbReference>
<dbReference type="Gene3D" id="1.10.10.60">
    <property type="entry name" value="Homeodomain-like"/>
    <property type="match status" value="2"/>
</dbReference>
<gene>
    <name evidence="5" type="ORF">H6A13_02115</name>
</gene>
<dbReference type="InterPro" id="IPR037923">
    <property type="entry name" value="HTH-like"/>
</dbReference>
<feature type="domain" description="HTH araC/xylS-type" evidence="4">
    <location>
        <begin position="168"/>
        <end position="267"/>
    </location>
</feature>
<proteinExistence type="predicted"/>
<dbReference type="SUPFAM" id="SSF51215">
    <property type="entry name" value="Regulatory protein AraC"/>
    <property type="match status" value="1"/>
</dbReference>
<dbReference type="InterPro" id="IPR009057">
    <property type="entry name" value="Homeodomain-like_sf"/>
</dbReference>
<dbReference type="Pfam" id="PF12833">
    <property type="entry name" value="HTH_18"/>
    <property type="match status" value="1"/>
</dbReference>
<name>A0A938WZH2_9CLOT</name>
<dbReference type="InterPro" id="IPR018062">
    <property type="entry name" value="HTH_AraC-typ_CS"/>
</dbReference>
<evidence type="ECO:0000313" key="5">
    <source>
        <dbReference type="EMBL" id="MBM6825900.1"/>
    </source>
</evidence>
<evidence type="ECO:0000256" key="1">
    <source>
        <dbReference type="ARBA" id="ARBA00023015"/>
    </source>
</evidence>
<dbReference type="InterPro" id="IPR020449">
    <property type="entry name" value="Tscrpt_reg_AraC-type_HTH"/>
</dbReference>
<dbReference type="PROSITE" id="PS00041">
    <property type="entry name" value="HTH_ARAC_FAMILY_1"/>
    <property type="match status" value="1"/>
</dbReference>
<sequence length="268" mass="30357">MTVIFRSTPVNIPFTFDSIGNHWDQPPVSRPKGYPCYHYLQTETGCGRVETSVGTFLLHEGEGLLLSPFIRHSYQKESDRWRTCFASFTGTLESSIQTIVGSRPAVKVEPEQGQKIAELITRCVSLYSAGQDNKEALSVNCYRLLLSLADAAHTYNLTDTPVYQRYVAPVIKEIEKNYAQPLTAASLSRQVFVTPQYLSRLFRKYLNCSTIEYLILFRISKAKELLVTEPRTEVQAIAHRIGFSDASHFAATFRRCTGLTPAEFRRLN</sequence>
<keyword evidence="6" id="KW-1185">Reference proteome</keyword>
<dbReference type="InterPro" id="IPR018060">
    <property type="entry name" value="HTH_AraC"/>
</dbReference>
<accession>A0A938WZH2</accession>
<dbReference type="Pfam" id="PF02311">
    <property type="entry name" value="AraC_binding"/>
    <property type="match status" value="1"/>
</dbReference>
<keyword evidence="3" id="KW-0804">Transcription</keyword>
<dbReference type="InterPro" id="IPR003313">
    <property type="entry name" value="AraC-bd"/>
</dbReference>
<dbReference type="SMART" id="SM00342">
    <property type="entry name" value="HTH_ARAC"/>
    <property type="match status" value="1"/>
</dbReference>